<keyword evidence="2" id="KW-1185">Reference proteome</keyword>
<dbReference type="Proteomes" id="UP000052232">
    <property type="component" value="Unassembled WGS sequence"/>
</dbReference>
<comment type="caution">
    <text evidence="1">The sequence shown here is derived from an EMBL/GenBank/DDBJ whole genome shotgun (WGS) entry which is preliminary data.</text>
</comment>
<organism evidence="1 2">
    <name type="scientific">Sphingobium cupriresistens LL01</name>
    <dbReference type="NCBI Taxonomy" id="1420583"/>
    <lineage>
        <taxon>Bacteria</taxon>
        <taxon>Pseudomonadati</taxon>
        <taxon>Pseudomonadota</taxon>
        <taxon>Alphaproteobacteria</taxon>
        <taxon>Sphingomonadales</taxon>
        <taxon>Sphingomonadaceae</taxon>
        <taxon>Sphingobium</taxon>
    </lineage>
</organism>
<reference evidence="1 2" key="1">
    <citation type="journal article" date="2015" name="G3 (Bethesda)">
        <title>Insights into Ongoing Evolution of the Hexachlorocyclohexane Catabolic Pathway from Comparative Genomics of Ten Sphingomonadaceae Strains.</title>
        <authorList>
            <person name="Pearce S.L."/>
            <person name="Oakeshott J.G."/>
            <person name="Pandey G."/>
        </authorList>
    </citation>
    <scope>NUCLEOTIDE SEQUENCE [LARGE SCALE GENOMIC DNA]</scope>
    <source>
        <strain evidence="1 2">LL01</strain>
    </source>
</reference>
<dbReference type="AlphaFoldDB" id="A0A0J7XN65"/>
<evidence type="ECO:0008006" key="3">
    <source>
        <dbReference type="Google" id="ProtNLM"/>
    </source>
</evidence>
<sequence>MAIIGPYPVSVQIEQNLSYVYWFSLETVSGLRQQVDRIDKRILDMKMIITLAALAMATPALAQAPAVDRNAAIFSAEGTKIGKVDKVVTADDGALAAVRVIYRGKFITIPAATLSTGEKGVTTSLSNADLKKF</sequence>
<dbReference type="PATRIC" id="fig|1420583.3.peg.3586"/>
<name>A0A0J7XN65_9SPHN</name>
<evidence type="ECO:0000313" key="1">
    <source>
        <dbReference type="EMBL" id="KMS53069.1"/>
    </source>
</evidence>
<dbReference type="EMBL" id="JACT01000005">
    <property type="protein sequence ID" value="KMS53069.1"/>
    <property type="molecule type" value="Genomic_DNA"/>
</dbReference>
<gene>
    <name evidence="1" type="ORF">V473_18945</name>
</gene>
<evidence type="ECO:0000313" key="2">
    <source>
        <dbReference type="Proteomes" id="UP000052232"/>
    </source>
</evidence>
<accession>A0A0J7XN65</accession>
<protein>
    <recommendedName>
        <fullName evidence="3">PRC-barrel domain-containing protein</fullName>
    </recommendedName>
</protein>
<proteinExistence type="predicted"/>